<accession>A0ACC1JNA1</accession>
<sequence>AVLIRTRAAAAAAAALGGRSLRCFHGSLECERKGGKKSRDAHAKAKKAAQEQSVMLWSEDPLVRRKGEQMQRKDEMVRFGHADMGWPRDEDIDGEFAQTMLIHGLAQFRTGERGYRRCALFGISRDDFEEWTTKYETSARRGEIERLQPQALIPVLVRGGKDGLARLIINRFFAFLEKEAPHVVKDIGFLRKITNMQYPHEWSVAARSMKRRIIMHVGPTNSGKTYHALQRLQNARQGIYCSPLRLLAYEVYNRMLSAGVACMVITGEDRRVPNYEEAGITPAGYAISGAAITQVVSCTIEMAPNQPYNVAVIDEIQMIADRERGWAWTNALLGLRAREIHLCGEPSAVPLVKRMCAAMDEEVEVREYSRLGSLQVCDKSLEGDWSNIQKGDCVVTFSRLAIYQTKELIE</sequence>
<proteinExistence type="predicted"/>
<organism evidence="1 2">
    <name type="scientific">Coemansia nantahalensis</name>
    <dbReference type="NCBI Taxonomy" id="2789366"/>
    <lineage>
        <taxon>Eukaryota</taxon>
        <taxon>Fungi</taxon>
        <taxon>Fungi incertae sedis</taxon>
        <taxon>Zoopagomycota</taxon>
        <taxon>Kickxellomycotina</taxon>
        <taxon>Kickxellomycetes</taxon>
        <taxon>Kickxellales</taxon>
        <taxon>Kickxellaceae</taxon>
        <taxon>Coemansia</taxon>
    </lineage>
</organism>
<name>A0ACC1JNA1_9FUNG</name>
<dbReference type="EC" id="3.6.4.13" evidence="1"/>
<evidence type="ECO:0000313" key="2">
    <source>
        <dbReference type="Proteomes" id="UP001140234"/>
    </source>
</evidence>
<dbReference type="Proteomes" id="UP001140234">
    <property type="component" value="Unassembled WGS sequence"/>
</dbReference>
<comment type="caution">
    <text evidence="1">The sequence shown here is derived from an EMBL/GenBank/DDBJ whole genome shotgun (WGS) entry which is preliminary data.</text>
</comment>
<keyword evidence="1" id="KW-0347">Helicase</keyword>
<feature type="non-terminal residue" evidence="1">
    <location>
        <position position="1"/>
    </location>
</feature>
<gene>
    <name evidence="1" type="primary">SUV3_2</name>
    <name evidence="1" type="ORF">IWQ57_005392</name>
</gene>
<evidence type="ECO:0000313" key="1">
    <source>
        <dbReference type="EMBL" id="KAJ2763896.1"/>
    </source>
</evidence>
<feature type="non-terminal residue" evidence="1">
    <location>
        <position position="410"/>
    </location>
</feature>
<dbReference type="EMBL" id="JANBUJ010002571">
    <property type="protein sequence ID" value="KAJ2763896.1"/>
    <property type="molecule type" value="Genomic_DNA"/>
</dbReference>
<reference evidence="1" key="1">
    <citation type="submission" date="2022-07" db="EMBL/GenBank/DDBJ databases">
        <title>Phylogenomic reconstructions and comparative analyses of Kickxellomycotina fungi.</title>
        <authorList>
            <person name="Reynolds N.K."/>
            <person name="Stajich J.E."/>
            <person name="Barry K."/>
            <person name="Grigoriev I.V."/>
            <person name="Crous P."/>
            <person name="Smith M.E."/>
        </authorList>
    </citation>
    <scope>NUCLEOTIDE SEQUENCE</scope>
    <source>
        <strain evidence="1">CBS 109366</strain>
    </source>
</reference>
<keyword evidence="1" id="KW-0547">Nucleotide-binding</keyword>
<keyword evidence="2" id="KW-1185">Reference proteome</keyword>
<keyword evidence="1" id="KW-0378">Hydrolase</keyword>
<keyword evidence="1" id="KW-0067">ATP-binding</keyword>
<protein>
    <submittedName>
        <fullName evidence="1">RNA helicase</fullName>
        <ecNumber evidence="1">3.6.4.13</ecNumber>
    </submittedName>
</protein>